<keyword evidence="1" id="KW-0472">Membrane</keyword>
<dbReference type="OrthoDB" id="2317427at2"/>
<keyword evidence="1" id="KW-0812">Transmembrane</keyword>
<comment type="caution">
    <text evidence="2">The sequence shown here is derived from an EMBL/GenBank/DDBJ whole genome shotgun (WGS) entry which is preliminary data.</text>
</comment>
<protein>
    <submittedName>
        <fullName evidence="2">DUF2812 domain-containing protein</fullName>
    </submittedName>
</protein>
<keyword evidence="1" id="KW-1133">Transmembrane helix</keyword>
<gene>
    <name evidence="2" type="ORF">D1831_04850</name>
</gene>
<proteinExistence type="predicted"/>
<dbReference type="EMBL" id="QWZQ01000012">
    <property type="protein sequence ID" value="RRK10889.1"/>
    <property type="molecule type" value="Genomic_DNA"/>
</dbReference>
<evidence type="ECO:0000256" key="1">
    <source>
        <dbReference type="SAM" id="Phobius"/>
    </source>
</evidence>
<dbReference type="AlphaFoldDB" id="A0A426D8E2"/>
<feature type="transmembrane region" description="Helical" evidence="1">
    <location>
        <begin position="116"/>
        <end position="138"/>
    </location>
</feature>
<evidence type="ECO:0000313" key="2">
    <source>
        <dbReference type="EMBL" id="RRK10889.1"/>
    </source>
</evidence>
<organism evidence="2 3">
    <name type="scientific">Lactiplantibacillus garii</name>
    <dbReference type="NCBI Taxonomy" id="2306423"/>
    <lineage>
        <taxon>Bacteria</taxon>
        <taxon>Bacillati</taxon>
        <taxon>Bacillota</taxon>
        <taxon>Bacilli</taxon>
        <taxon>Lactobacillales</taxon>
        <taxon>Lactobacillaceae</taxon>
        <taxon>Lactiplantibacillus</taxon>
    </lineage>
</organism>
<dbReference type="RefSeq" id="WP_125071800.1">
    <property type="nucleotide sequence ID" value="NZ_QWZQ01000012.1"/>
</dbReference>
<evidence type="ECO:0000313" key="3">
    <source>
        <dbReference type="Proteomes" id="UP000283633"/>
    </source>
</evidence>
<name>A0A426D8E2_9LACO</name>
<dbReference type="Proteomes" id="UP000283633">
    <property type="component" value="Unassembled WGS sequence"/>
</dbReference>
<keyword evidence="3" id="KW-1185">Reference proteome</keyword>
<sequence>MRRYKLAIKGSEEELKWLNQLAQRGWLLTRVHGNWYQFSRTEQTYRLFSEYVTDDVVPDAHQPSGPFEILATCHLKNPDVRVLYTGTPQAQLGDARIDAGDATLQLKIALALRGHLLNIMNGLIILGVLTIVGLLYFNLVPEDAYDWIVFGWLVISFTPAVIAGKVHQRANALRVRTNDYEGAWMPTQHVFLKNMPSELDTDKVKSIGEWALVGHDKKGTYWYDVRSLASLAEIKQTLRPVVGNSVEISIVSYLGLAPIGYI</sequence>
<feature type="transmembrane region" description="Helical" evidence="1">
    <location>
        <begin position="144"/>
        <end position="164"/>
    </location>
</feature>
<accession>A0A426D8E2</accession>
<reference evidence="2 3" key="1">
    <citation type="submission" date="2018-08" db="EMBL/GenBank/DDBJ databases">
        <title>Genome Lactobacillus garii FI11369.</title>
        <authorList>
            <person name="Diaz M."/>
            <person name="Narbad A."/>
        </authorList>
    </citation>
    <scope>NUCLEOTIDE SEQUENCE [LARGE SCALE GENOMIC DNA]</scope>
    <source>
        <strain evidence="2 3">FI11369</strain>
    </source>
</reference>